<feature type="non-terminal residue" evidence="2">
    <location>
        <position position="1"/>
    </location>
</feature>
<organism evidence="2">
    <name type="scientific">Tanacetum cinerariifolium</name>
    <name type="common">Dalmatian daisy</name>
    <name type="synonym">Chrysanthemum cinerariifolium</name>
    <dbReference type="NCBI Taxonomy" id="118510"/>
    <lineage>
        <taxon>Eukaryota</taxon>
        <taxon>Viridiplantae</taxon>
        <taxon>Streptophyta</taxon>
        <taxon>Embryophyta</taxon>
        <taxon>Tracheophyta</taxon>
        <taxon>Spermatophyta</taxon>
        <taxon>Magnoliopsida</taxon>
        <taxon>eudicotyledons</taxon>
        <taxon>Gunneridae</taxon>
        <taxon>Pentapetalae</taxon>
        <taxon>asterids</taxon>
        <taxon>campanulids</taxon>
        <taxon>Asterales</taxon>
        <taxon>Asteraceae</taxon>
        <taxon>Asteroideae</taxon>
        <taxon>Anthemideae</taxon>
        <taxon>Anthemidinae</taxon>
        <taxon>Tanacetum</taxon>
    </lineage>
</organism>
<evidence type="ECO:0000313" key="2">
    <source>
        <dbReference type="EMBL" id="GFD61114.1"/>
    </source>
</evidence>
<dbReference type="EMBL" id="BKCJ011887005">
    <property type="protein sequence ID" value="GFD61114.1"/>
    <property type="molecule type" value="Genomic_DNA"/>
</dbReference>
<proteinExistence type="predicted"/>
<accession>A0A699XZU1</accession>
<protein>
    <submittedName>
        <fullName evidence="2">Uncharacterized protein</fullName>
    </submittedName>
</protein>
<dbReference type="AlphaFoldDB" id="A0A699XZU1"/>
<feature type="region of interest" description="Disordered" evidence="1">
    <location>
        <begin position="1"/>
        <end position="66"/>
    </location>
</feature>
<gene>
    <name evidence="2" type="ORF">Tci_933083</name>
</gene>
<evidence type="ECO:0000256" key="1">
    <source>
        <dbReference type="SAM" id="MobiDB-lite"/>
    </source>
</evidence>
<name>A0A699XZU1_TANCI</name>
<reference evidence="2" key="1">
    <citation type="journal article" date="2019" name="Sci. Rep.">
        <title>Draft genome of Tanacetum cinerariifolium, the natural source of mosquito coil.</title>
        <authorList>
            <person name="Yamashiro T."/>
            <person name="Shiraishi A."/>
            <person name="Satake H."/>
            <person name="Nakayama K."/>
        </authorList>
    </citation>
    <scope>NUCLEOTIDE SEQUENCE</scope>
</reference>
<comment type="caution">
    <text evidence="2">The sequence shown here is derived from an EMBL/GenBank/DDBJ whole genome shotgun (WGS) entry which is preliminary data.</text>
</comment>
<feature type="compositionally biased region" description="Basic residues" evidence="1">
    <location>
        <begin position="22"/>
        <end position="45"/>
    </location>
</feature>
<sequence length="66" mass="7016">TGGRPGRAAPHLGAGSRYPRGLARRAKRRQRRGRPRTAHCPRGQRPRMGAGVGAGLPAGRVATPER</sequence>